<keyword evidence="1" id="KW-0812">Transmembrane</keyword>
<dbReference type="Proteomes" id="UP000031449">
    <property type="component" value="Chromosome"/>
</dbReference>
<dbReference type="KEGG" id="jeo:JMA_05540"/>
<organism evidence="2 3">
    <name type="scientific">Jeotgalibacillus malaysiensis</name>
    <dbReference type="NCBI Taxonomy" id="1508404"/>
    <lineage>
        <taxon>Bacteria</taxon>
        <taxon>Bacillati</taxon>
        <taxon>Bacillota</taxon>
        <taxon>Bacilli</taxon>
        <taxon>Bacillales</taxon>
        <taxon>Caryophanaceae</taxon>
        <taxon>Jeotgalibacillus</taxon>
    </lineage>
</organism>
<sequence>MMMDPKVKYLMLVLPTFILSIVLLYILPESRSLLAMSPVIAAWIIYFLWQYAEKQSGDDEENTV</sequence>
<keyword evidence="1" id="KW-1133">Transmembrane helix</keyword>
<reference evidence="2 3" key="1">
    <citation type="submission" date="2014-08" db="EMBL/GenBank/DDBJ databases">
        <title>Complete genome of a marine bacteria Jeotgalibacillus malaysiensis.</title>
        <authorList>
            <person name="Yaakop A.S."/>
            <person name="Chan K.-G."/>
            <person name="Goh K.M."/>
        </authorList>
    </citation>
    <scope>NUCLEOTIDE SEQUENCE [LARGE SCALE GENOMIC DNA]</scope>
    <source>
        <strain evidence="2 3">D5</strain>
    </source>
</reference>
<dbReference type="EMBL" id="CP009416">
    <property type="protein sequence ID" value="AJD89871.1"/>
    <property type="molecule type" value="Genomic_DNA"/>
</dbReference>
<keyword evidence="3" id="KW-1185">Reference proteome</keyword>
<dbReference type="AlphaFoldDB" id="A0A0B5AIK1"/>
<keyword evidence="1" id="KW-0472">Membrane</keyword>
<dbReference type="BioCyc" id="JESP1508404:G14D9-9771-MONOMER"/>
<dbReference type="HOGENOM" id="CLU_207158_0_0_9"/>
<evidence type="ECO:0000313" key="3">
    <source>
        <dbReference type="Proteomes" id="UP000031449"/>
    </source>
</evidence>
<evidence type="ECO:0000313" key="2">
    <source>
        <dbReference type="EMBL" id="AJD89871.1"/>
    </source>
</evidence>
<accession>A0A0B5AIK1</accession>
<feature type="transmembrane region" description="Helical" evidence="1">
    <location>
        <begin position="33"/>
        <end position="49"/>
    </location>
</feature>
<feature type="transmembrane region" description="Helical" evidence="1">
    <location>
        <begin position="7"/>
        <end position="27"/>
    </location>
</feature>
<evidence type="ECO:0008006" key="4">
    <source>
        <dbReference type="Google" id="ProtNLM"/>
    </source>
</evidence>
<proteinExistence type="predicted"/>
<gene>
    <name evidence="2" type="ORF">JMA_05540</name>
</gene>
<name>A0A0B5AIK1_9BACL</name>
<evidence type="ECO:0000256" key="1">
    <source>
        <dbReference type="SAM" id="Phobius"/>
    </source>
</evidence>
<protein>
    <recommendedName>
        <fullName evidence="4">Permease</fullName>
    </recommendedName>
</protein>